<dbReference type="PROSITE" id="PS00893">
    <property type="entry name" value="NUDIX_BOX"/>
    <property type="match status" value="1"/>
</dbReference>
<evidence type="ECO:0000313" key="4">
    <source>
        <dbReference type="EMBL" id="UPT21061.1"/>
    </source>
</evidence>
<dbReference type="Pfam" id="PF00293">
    <property type="entry name" value="NUDIX"/>
    <property type="match status" value="1"/>
</dbReference>
<organism evidence="4 5">
    <name type="scientific">Thermobifida alba</name>
    <name type="common">Thermomonospora alba</name>
    <dbReference type="NCBI Taxonomy" id="53522"/>
    <lineage>
        <taxon>Bacteria</taxon>
        <taxon>Bacillati</taxon>
        <taxon>Actinomycetota</taxon>
        <taxon>Actinomycetes</taxon>
        <taxon>Streptosporangiales</taxon>
        <taxon>Nocardiopsidaceae</taxon>
        <taxon>Thermobifida</taxon>
    </lineage>
</organism>
<evidence type="ECO:0000256" key="1">
    <source>
        <dbReference type="ARBA" id="ARBA00001946"/>
    </source>
</evidence>
<dbReference type="SUPFAM" id="SSF55811">
    <property type="entry name" value="Nudix"/>
    <property type="match status" value="1"/>
</dbReference>
<dbReference type="EMBL" id="CP051627">
    <property type="protein sequence ID" value="UPT21061.1"/>
    <property type="molecule type" value="Genomic_DNA"/>
</dbReference>
<dbReference type="InterPro" id="IPR000086">
    <property type="entry name" value="NUDIX_hydrolase_dom"/>
</dbReference>
<accession>A0ABY4L072</accession>
<name>A0ABY4L072_THEAE</name>
<gene>
    <name evidence="4" type="ORF">FOF52_08885</name>
</gene>
<dbReference type="RefSeq" id="WP_248593365.1">
    <property type="nucleotide sequence ID" value="NZ_BAABEB010000027.1"/>
</dbReference>
<dbReference type="PANTHER" id="PTHR43046">
    <property type="entry name" value="GDP-MANNOSE MANNOSYL HYDROLASE"/>
    <property type="match status" value="1"/>
</dbReference>
<dbReference type="PANTHER" id="PTHR43046:SF16">
    <property type="entry name" value="ADP-RIBOSE PYROPHOSPHATASE YJHB-RELATED"/>
    <property type="match status" value="1"/>
</dbReference>
<feature type="domain" description="Nudix hydrolase" evidence="3">
    <location>
        <begin position="6"/>
        <end position="137"/>
    </location>
</feature>
<evidence type="ECO:0000256" key="2">
    <source>
        <dbReference type="ARBA" id="ARBA00022801"/>
    </source>
</evidence>
<dbReference type="Gene3D" id="3.90.79.10">
    <property type="entry name" value="Nucleoside Triphosphate Pyrophosphohydrolase"/>
    <property type="match status" value="1"/>
</dbReference>
<sequence>MPERCRSIVDVHVILHRDGEILLLERQNTGYCDGMLHLPSGHLEEGEALHHGAAREVREEVGVTVDPDTLALAAVVHHRQRPDLARIGVFFTTRIWQGEPRSAEPHKCGGLVWADPHLLPHNTIDYPAQGIRTWLADTGHTPTTGPPPPADSPARTAVYPLAVDAPARARNLFRQAGEVRDGVRVRPARFPPGGHRRFWREGRERCLAACGACWTGGWWPSSRVPVQRLDL</sequence>
<proteinExistence type="predicted"/>
<comment type="cofactor">
    <cofactor evidence="1">
        <name>Mg(2+)</name>
        <dbReference type="ChEBI" id="CHEBI:18420"/>
    </cofactor>
</comment>
<dbReference type="InterPro" id="IPR020084">
    <property type="entry name" value="NUDIX_hydrolase_CS"/>
</dbReference>
<dbReference type="InterPro" id="IPR015797">
    <property type="entry name" value="NUDIX_hydrolase-like_dom_sf"/>
</dbReference>
<evidence type="ECO:0000313" key="5">
    <source>
        <dbReference type="Proteomes" id="UP000832041"/>
    </source>
</evidence>
<dbReference type="Proteomes" id="UP000832041">
    <property type="component" value="Chromosome"/>
</dbReference>
<reference evidence="4 5" key="1">
    <citation type="submission" date="2020-04" db="EMBL/GenBank/DDBJ databases">
        <title>Thermobifida alba genome sequencing and assembly.</title>
        <authorList>
            <person name="Luzics S."/>
            <person name="Horvath B."/>
            <person name="Nagy I."/>
            <person name="Toth A."/>
            <person name="Nagy I."/>
            <person name="Kukolya J."/>
        </authorList>
    </citation>
    <scope>NUCLEOTIDE SEQUENCE [LARGE SCALE GENOMIC DNA]</scope>
    <source>
        <strain evidence="4 5">DSM 43795</strain>
    </source>
</reference>
<evidence type="ECO:0000259" key="3">
    <source>
        <dbReference type="PROSITE" id="PS51462"/>
    </source>
</evidence>
<dbReference type="PROSITE" id="PS51462">
    <property type="entry name" value="NUDIX"/>
    <property type="match status" value="1"/>
</dbReference>
<keyword evidence="2" id="KW-0378">Hydrolase</keyword>
<keyword evidence="5" id="KW-1185">Reference proteome</keyword>
<dbReference type="CDD" id="cd04683">
    <property type="entry name" value="NUDIX_Hydrolase"/>
    <property type="match status" value="1"/>
</dbReference>
<protein>
    <submittedName>
        <fullName evidence="4">NUDIX domain-containing protein</fullName>
    </submittedName>
</protein>